<keyword evidence="1" id="KW-0812">Transmembrane</keyword>
<accession>A0AAN7B4Z8</accession>
<comment type="caution">
    <text evidence="2">The sequence shown here is derived from an EMBL/GenBank/DDBJ whole genome shotgun (WGS) entry which is preliminary data.</text>
</comment>
<dbReference type="EMBL" id="MU858173">
    <property type="protein sequence ID" value="KAK4210489.1"/>
    <property type="molecule type" value="Genomic_DNA"/>
</dbReference>
<reference evidence="2" key="2">
    <citation type="submission" date="2023-05" db="EMBL/GenBank/DDBJ databases">
        <authorList>
            <consortium name="Lawrence Berkeley National Laboratory"/>
            <person name="Steindorff A."/>
            <person name="Hensen N."/>
            <person name="Bonometti L."/>
            <person name="Westerberg I."/>
            <person name="Brannstrom I.O."/>
            <person name="Guillou S."/>
            <person name="Cros-Aarteil S."/>
            <person name="Calhoun S."/>
            <person name="Haridas S."/>
            <person name="Kuo A."/>
            <person name="Mondo S."/>
            <person name="Pangilinan J."/>
            <person name="Riley R."/>
            <person name="Labutti K."/>
            <person name="Andreopoulos B."/>
            <person name="Lipzen A."/>
            <person name="Chen C."/>
            <person name="Yanf M."/>
            <person name="Daum C."/>
            <person name="Ng V."/>
            <person name="Clum A."/>
            <person name="Ohm R."/>
            <person name="Martin F."/>
            <person name="Silar P."/>
            <person name="Natvig D."/>
            <person name="Lalanne C."/>
            <person name="Gautier V."/>
            <person name="Ament-Velasquez S.L."/>
            <person name="Kruys A."/>
            <person name="Hutchinson M.I."/>
            <person name="Powell A.J."/>
            <person name="Barry K."/>
            <person name="Miller A.N."/>
            <person name="Grigoriev I.V."/>
            <person name="Debuchy R."/>
            <person name="Gladieux P."/>
            <person name="Thoren M.H."/>
            <person name="Johannesson H."/>
        </authorList>
    </citation>
    <scope>NUCLEOTIDE SEQUENCE</scope>
    <source>
        <strain evidence="2">PSN293</strain>
    </source>
</reference>
<keyword evidence="1" id="KW-0472">Membrane</keyword>
<feature type="transmembrane region" description="Helical" evidence="1">
    <location>
        <begin position="51"/>
        <end position="70"/>
    </location>
</feature>
<sequence length="74" mass="8097">MSTSDNGGGKELYDDWPEFPPVNLSKAGPIDRELDIDATPLDKILKPYERFHLIGLGLTIGLTGLILNELSALM</sequence>
<dbReference type="Proteomes" id="UP001301769">
    <property type="component" value="Unassembled WGS sequence"/>
</dbReference>
<keyword evidence="1" id="KW-1133">Transmembrane helix</keyword>
<keyword evidence="3" id="KW-1185">Reference proteome</keyword>
<gene>
    <name evidence="2" type="ORF">QBC37DRAFT_376980</name>
</gene>
<organism evidence="2 3">
    <name type="scientific">Rhypophila decipiens</name>
    <dbReference type="NCBI Taxonomy" id="261697"/>
    <lineage>
        <taxon>Eukaryota</taxon>
        <taxon>Fungi</taxon>
        <taxon>Dikarya</taxon>
        <taxon>Ascomycota</taxon>
        <taxon>Pezizomycotina</taxon>
        <taxon>Sordariomycetes</taxon>
        <taxon>Sordariomycetidae</taxon>
        <taxon>Sordariales</taxon>
        <taxon>Naviculisporaceae</taxon>
        <taxon>Rhypophila</taxon>
    </lineage>
</organism>
<evidence type="ECO:0000313" key="3">
    <source>
        <dbReference type="Proteomes" id="UP001301769"/>
    </source>
</evidence>
<dbReference type="AlphaFoldDB" id="A0AAN7B4Z8"/>
<evidence type="ECO:0000313" key="2">
    <source>
        <dbReference type="EMBL" id="KAK4210489.1"/>
    </source>
</evidence>
<evidence type="ECO:0000256" key="1">
    <source>
        <dbReference type="SAM" id="Phobius"/>
    </source>
</evidence>
<reference evidence="2" key="1">
    <citation type="journal article" date="2023" name="Mol. Phylogenet. Evol.">
        <title>Genome-scale phylogeny and comparative genomics of the fungal order Sordariales.</title>
        <authorList>
            <person name="Hensen N."/>
            <person name="Bonometti L."/>
            <person name="Westerberg I."/>
            <person name="Brannstrom I.O."/>
            <person name="Guillou S."/>
            <person name="Cros-Aarteil S."/>
            <person name="Calhoun S."/>
            <person name="Haridas S."/>
            <person name="Kuo A."/>
            <person name="Mondo S."/>
            <person name="Pangilinan J."/>
            <person name="Riley R."/>
            <person name="LaButti K."/>
            <person name="Andreopoulos B."/>
            <person name="Lipzen A."/>
            <person name="Chen C."/>
            <person name="Yan M."/>
            <person name="Daum C."/>
            <person name="Ng V."/>
            <person name="Clum A."/>
            <person name="Steindorff A."/>
            <person name="Ohm R.A."/>
            <person name="Martin F."/>
            <person name="Silar P."/>
            <person name="Natvig D.O."/>
            <person name="Lalanne C."/>
            <person name="Gautier V."/>
            <person name="Ament-Velasquez S.L."/>
            <person name="Kruys A."/>
            <person name="Hutchinson M.I."/>
            <person name="Powell A.J."/>
            <person name="Barry K."/>
            <person name="Miller A.N."/>
            <person name="Grigoriev I.V."/>
            <person name="Debuchy R."/>
            <person name="Gladieux P."/>
            <person name="Hiltunen Thoren M."/>
            <person name="Johannesson H."/>
        </authorList>
    </citation>
    <scope>NUCLEOTIDE SEQUENCE</scope>
    <source>
        <strain evidence="2">PSN293</strain>
    </source>
</reference>
<name>A0AAN7B4Z8_9PEZI</name>
<proteinExistence type="predicted"/>
<protein>
    <submittedName>
        <fullName evidence="2">Uncharacterized protein</fullName>
    </submittedName>
</protein>